<feature type="region of interest" description="Disordered" evidence="6">
    <location>
        <begin position="47"/>
        <end position="67"/>
    </location>
</feature>
<evidence type="ECO:0000256" key="3">
    <source>
        <dbReference type="ARBA" id="ARBA00023125"/>
    </source>
</evidence>
<dbReference type="InterPro" id="IPR046347">
    <property type="entry name" value="bZIP_sf"/>
</dbReference>
<feature type="domain" description="BZIP" evidence="7">
    <location>
        <begin position="69"/>
        <end position="119"/>
    </location>
</feature>
<evidence type="ECO:0000256" key="1">
    <source>
        <dbReference type="ARBA" id="ARBA00004123"/>
    </source>
</evidence>
<gene>
    <name evidence="8" type="ORF">HDID_LOCUS8560</name>
</gene>
<accession>A0A0R3ST67</accession>
<sequence length="140" mass="16524">MSDPGPNKDSLFQSANASHMQNQETALDLSKERMNLQDKGKLLQYFQDDDCPNSKMRRYPKMTPTEARDSKYWAKRIKNNAAARRSRQSRRVRELNLAEHAARLEERCCILENQIQYLQVQLIEAKQSRIDDEEYSHYTK</sequence>
<keyword evidence="3" id="KW-0238">DNA-binding</keyword>
<evidence type="ECO:0000256" key="6">
    <source>
        <dbReference type="SAM" id="MobiDB-lite"/>
    </source>
</evidence>
<dbReference type="GO" id="GO:0000978">
    <property type="term" value="F:RNA polymerase II cis-regulatory region sequence-specific DNA binding"/>
    <property type="evidence" value="ECO:0007669"/>
    <property type="project" value="TreeGrafter"/>
</dbReference>
<dbReference type="InterPro" id="IPR040223">
    <property type="entry name" value="PAR_bZIP"/>
</dbReference>
<dbReference type="Pfam" id="PF07716">
    <property type="entry name" value="bZIP_2"/>
    <property type="match status" value="1"/>
</dbReference>
<dbReference type="PANTHER" id="PTHR11988">
    <property type="entry name" value="THYROTROPH EMBRYONIC FACTOR RELATED"/>
    <property type="match status" value="1"/>
</dbReference>
<dbReference type="GO" id="GO:0000981">
    <property type="term" value="F:DNA-binding transcription factor activity, RNA polymerase II-specific"/>
    <property type="evidence" value="ECO:0007669"/>
    <property type="project" value="TreeGrafter"/>
</dbReference>
<dbReference type="GO" id="GO:0005634">
    <property type="term" value="C:nucleus"/>
    <property type="evidence" value="ECO:0007669"/>
    <property type="project" value="UniProtKB-SubCell"/>
</dbReference>
<dbReference type="SUPFAM" id="SSF57959">
    <property type="entry name" value="Leucine zipper domain"/>
    <property type="match status" value="1"/>
</dbReference>
<evidence type="ECO:0000313" key="10">
    <source>
        <dbReference type="WBParaSite" id="HDID_0000856201-mRNA-1"/>
    </source>
</evidence>
<evidence type="ECO:0000256" key="2">
    <source>
        <dbReference type="ARBA" id="ARBA00023015"/>
    </source>
</evidence>
<proteinExistence type="predicted"/>
<reference evidence="10" key="1">
    <citation type="submission" date="2017-02" db="UniProtKB">
        <authorList>
            <consortium name="WormBaseParasite"/>
        </authorList>
    </citation>
    <scope>IDENTIFICATION</scope>
</reference>
<comment type="subcellular location">
    <subcellularLocation>
        <location evidence="1">Nucleus</location>
    </subcellularLocation>
</comment>
<evidence type="ECO:0000259" key="7">
    <source>
        <dbReference type="Pfam" id="PF07716"/>
    </source>
</evidence>
<evidence type="ECO:0000256" key="4">
    <source>
        <dbReference type="ARBA" id="ARBA00023163"/>
    </source>
</evidence>
<dbReference type="Proteomes" id="UP000274504">
    <property type="component" value="Unassembled WGS sequence"/>
</dbReference>
<dbReference type="PANTHER" id="PTHR11988:SF27">
    <property type="entry name" value="GH27708P"/>
    <property type="match status" value="1"/>
</dbReference>
<feature type="region of interest" description="Disordered" evidence="6">
    <location>
        <begin position="1"/>
        <end position="27"/>
    </location>
</feature>
<name>A0A0R3ST67_HYMDI</name>
<evidence type="ECO:0000313" key="9">
    <source>
        <dbReference type="Proteomes" id="UP000274504"/>
    </source>
</evidence>
<feature type="compositionally biased region" description="Polar residues" evidence="6">
    <location>
        <begin position="10"/>
        <end position="25"/>
    </location>
</feature>
<organism evidence="10">
    <name type="scientific">Hymenolepis diminuta</name>
    <name type="common">Rat tapeworm</name>
    <dbReference type="NCBI Taxonomy" id="6216"/>
    <lineage>
        <taxon>Eukaryota</taxon>
        <taxon>Metazoa</taxon>
        <taxon>Spiralia</taxon>
        <taxon>Lophotrochozoa</taxon>
        <taxon>Platyhelminthes</taxon>
        <taxon>Cestoda</taxon>
        <taxon>Eucestoda</taxon>
        <taxon>Cyclophyllidea</taxon>
        <taxon>Hymenolepididae</taxon>
        <taxon>Hymenolepis</taxon>
    </lineage>
</organism>
<reference evidence="8 9" key="2">
    <citation type="submission" date="2018-11" db="EMBL/GenBank/DDBJ databases">
        <authorList>
            <consortium name="Pathogen Informatics"/>
        </authorList>
    </citation>
    <scope>NUCLEOTIDE SEQUENCE [LARGE SCALE GENOMIC DNA]</scope>
</reference>
<evidence type="ECO:0000256" key="5">
    <source>
        <dbReference type="ARBA" id="ARBA00023242"/>
    </source>
</evidence>
<keyword evidence="2" id="KW-0805">Transcription regulation</keyword>
<dbReference type="InterPro" id="IPR004827">
    <property type="entry name" value="bZIP"/>
</dbReference>
<keyword evidence="5" id="KW-0539">Nucleus</keyword>
<dbReference type="OrthoDB" id="6022300at2759"/>
<dbReference type="STRING" id="6216.A0A0R3ST67"/>
<protein>
    <submittedName>
        <fullName evidence="10">BZIP domain-containing protein</fullName>
    </submittedName>
</protein>
<dbReference type="AlphaFoldDB" id="A0A0R3ST67"/>
<evidence type="ECO:0000313" key="8">
    <source>
        <dbReference type="EMBL" id="VDL60878.1"/>
    </source>
</evidence>
<dbReference type="Gene3D" id="1.20.5.170">
    <property type="match status" value="1"/>
</dbReference>
<dbReference type="EMBL" id="UYSG01011098">
    <property type="protein sequence ID" value="VDL60878.1"/>
    <property type="molecule type" value="Genomic_DNA"/>
</dbReference>
<keyword evidence="4" id="KW-0804">Transcription</keyword>
<dbReference type="WBParaSite" id="HDID_0000856201-mRNA-1">
    <property type="protein sequence ID" value="HDID_0000856201-mRNA-1"/>
    <property type="gene ID" value="HDID_0000856201"/>
</dbReference>